<keyword evidence="1" id="KW-0732">Signal</keyword>
<dbReference type="InterPro" id="IPR002931">
    <property type="entry name" value="Transglutaminase-like"/>
</dbReference>
<feature type="domain" description="Transglutaminase-like" evidence="2">
    <location>
        <begin position="115"/>
        <end position="181"/>
    </location>
</feature>
<dbReference type="EMBL" id="JBHSGW010000027">
    <property type="protein sequence ID" value="MFC4740859.1"/>
    <property type="molecule type" value="Genomic_DNA"/>
</dbReference>
<dbReference type="Pfam" id="PF01841">
    <property type="entry name" value="Transglut_core"/>
    <property type="match status" value="1"/>
</dbReference>
<evidence type="ECO:0000313" key="3">
    <source>
        <dbReference type="EMBL" id="MFC4740859.1"/>
    </source>
</evidence>
<accession>A0ABV9P956</accession>
<dbReference type="SUPFAM" id="SSF54001">
    <property type="entry name" value="Cysteine proteinases"/>
    <property type="match status" value="1"/>
</dbReference>
<name>A0ABV9P956_9FLAO</name>
<dbReference type="InterPro" id="IPR038765">
    <property type="entry name" value="Papain-like_cys_pep_sf"/>
</dbReference>
<reference evidence="4" key="1">
    <citation type="journal article" date="2019" name="Int. J. Syst. Evol. Microbiol.">
        <title>The Global Catalogue of Microorganisms (GCM) 10K type strain sequencing project: providing services to taxonomists for standard genome sequencing and annotation.</title>
        <authorList>
            <consortium name="The Broad Institute Genomics Platform"/>
            <consortium name="The Broad Institute Genome Sequencing Center for Infectious Disease"/>
            <person name="Wu L."/>
            <person name="Ma J."/>
        </authorList>
    </citation>
    <scope>NUCLEOTIDE SEQUENCE [LARGE SCALE GENOMIC DNA]</scope>
    <source>
        <strain evidence="4">CCUG 50349</strain>
    </source>
</reference>
<comment type="caution">
    <text evidence="3">The sequence shown here is derived from an EMBL/GenBank/DDBJ whole genome shotgun (WGS) entry which is preliminary data.</text>
</comment>
<protein>
    <submittedName>
        <fullName evidence="3">Transglutaminase domain-containing protein</fullName>
    </submittedName>
</protein>
<dbReference type="SMART" id="SM00460">
    <property type="entry name" value="TGc"/>
    <property type="match status" value="1"/>
</dbReference>
<keyword evidence="4" id="KW-1185">Reference proteome</keyword>
<dbReference type="PANTHER" id="PTHR46333">
    <property type="entry name" value="CYTOKINESIS PROTEIN 3"/>
    <property type="match status" value="1"/>
</dbReference>
<dbReference type="RefSeq" id="WP_379743064.1">
    <property type="nucleotide sequence ID" value="NZ_JBHSGW010000027.1"/>
</dbReference>
<feature type="signal peptide" evidence="1">
    <location>
        <begin position="1"/>
        <end position="19"/>
    </location>
</feature>
<evidence type="ECO:0000259" key="2">
    <source>
        <dbReference type="SMART" id="SM00460"/>
    </source>
</evidence>
<dbReference type="InterPro" id="IPR052557">
    <property type="entry name" value="CAP/Cytokinesis_protein"/>
</dbReference>
<evidence type="ECO:0000313" key="4">
    <source>
        <dbReference type="Proteomes" id="UP001595885"/>
    </source>
</evidence>
<dbReference type="Proteomes" id="UP001595885">
    <property type="component" value="Unassembled WGS sequence"/>
</dbReference>
<sequence length="339" mass="40059">MIRNLFTFLIIFVSINLQAQLSDFDAINFNKADSIASSYKGENLRSLPILSYNLTNSLSTDVEKFRAIYIWVCSNIENDFKAFLKNDKERRKYRNDSIKLEKWNKEFSKQSFKKLVKEQKTVCTGYAYLIKELSNYANINCEIINGFGRTTYETKEDYYMPNHSWNAVQLNDKWYLCDATWSTGVFDLDKYYFEYNYNNGYFLTEPDMFVKNHYPLEVKWLLIEDYKLETFFNAPLIYGEAFRHGIKPVKPTEMDSEVIQNDTITILLKELLEIDSNKFNIELISGNYTKSIIPIINRKDNDCIELKFSIPYKGLYDVHLKLGNDYLSTYLIKVKKEKK</sequence>
<proteinExistence type="predicted"/>
<gene>
    <name evidence="3" type="ORF">ACFO3U_12730</name>
</gene>
<dbReference type="Gene3D" id="3.10.620.30">
    <property type="match status" value="1"/>
</dbReference>
<dbReference type="PANTHER" id="PTHR46333:SF2">
    <property type="entry name" value="CYTOKINESIS PROTEIN 3"/>
    <property type="match status" value="1"/>
</dbReference>
<organism evidence="3 4">
    <name type="scientific">Flavobacterium ponti</name>
    <dbReference type="NCBI Taxonomy" id="665133"/>
    <lineage>
        <taxon>Bacteria</taxon>
        <taxon>Pseudomonadati</taxon>
        <taxon>Bacteroidota</taxon>
        <taxon>Flavobacteriia</taxon>
        <taxon>Flavobacteriales</taxon>
        <taxon>Flavobacteriaceae</taxon>
        <taxon>Flavobacterium</taxon>
    </lineage>
</organism>
<feature type="chain" id="PRO_5045141836" evidence="1">
    <location>
        <begin position="20"/>
        <end position="339"/>
    </location>
</feature>
<evidence type="ECO:0000256" key="1">
    <source>
        <dbReference type="SAM" id="SignalP"/>
    </source>
</evidence>